<evidence type="ECO:0000313" key="4">
    <source>
        <dbReference type="Proteomes" id="UP000028926"/>
    </source>
</evidence>
<dbReference type="PANTHER" id="PTHR12901:SF10">
    <property type="entry name" value="COENZYME Q-BINDING PROTEIN COQ10, MITOCHONDRIAL"/>
    <property type="match status" value="1"/>
</dbReference>
<dbReference type="Proteomes" id="UP000028926">
    <property type="component" value="Chromosome"/>
</dbReference>
<dbReference type="InterPro" id="IPR023393">
    <property type="entry name" value="START-like_dom_sf"/>
</dbReference>
<protein>
    <submittedName>
        <fullName evidence="3">Cyclase</fullName>
    </submittedName>
</protein>
<dbReference type="SUPFAM" id="SSF55961">
    <property type="entry name" value="Bet v1-like"/>
    <property type="match status" value="1"/>
</dbReference>
<evidence type="ECO:0000313" key="3">
    <source>
        <dbReference type="EMBL" id="AIK96404.1"/>
    </source>
</evidence>
<evidence type="ECO:0000259" key="2">
    <source>
        <dbReference type="Pfam" id="PF03364"/>
    </source>
</evidence>
<dbReference type="GO" id="GO:0048039">
    <property type="term" value="F:ubiquinone binding"/>
    <property type="evidence" value="ECO:0007669"/>
    <property type="project" value="InterPro"/>
</dbReference>
<organism evidence="3 4">
    <name type="scientific">Candidatus Odyssella acanthamoebae</name>
    <dbReference type="NCBI Taxonomy" id="91604"/>
    <lineage>
        <taxon>Bacteria</taxon>
        <taxon>Pseudomonadati</taxon>
        <taxon>Pseudomonadota</taxon>
        <taxon>Alphaproteobacteria</taxon>
        <taxon>Holosporales</taxon>
        <taxon>Candidatus Paracaedibacteraceae</taxon>
        <taxon>Candidatus Odyssella</taxon>
    </lineage>
</organism>
<dbReference type="OrthoDB" id="9804759at2"/>
<dbReference type="Gene3D" id="3.30.530.20">
    <property type="match status" value="1"/>
</dbReference>
<dbReference type="HOGENOM" id="CLU_079653_3_1_5"/>
<dbReference type="RefSeq" id="WP_038464788.1">
    <property type="nucleotide sequence ID" value="NZ_CP008941.1"/>
</dbReference>
<dbReference type="eggNOG" id="COG2867">
    <property type="taxonomic scope" value="Bacteria"/>
</dbReference>
<dbReference type="KEGG" id="paca:ID47_06125"/>
<feature type="domain" description="Coenzyme Q-binding protein COQ10 START" evidence="2">
    <location>
        <begin position="10"/>
        <end position="135"/>
    </location>
</feature>
<reference evidence="3 4" key="1">
    <citation type="submission" date="2014-07" db="EMBL/GenBank/DDBJ databases">
        <title>Comparative genomic insights into amoeba endosymbionts belonging to the families of Holosporaceae and Candidatus Midichloriaceae within Rickettsiales.</title>
        <authorList>
            <person name="Wang Z."/>
            <person name="Wu M."/>
        </authorList>
    </citation>
    <scope>NUCLEOTIDE SEQUENCE [LARGE SCALE GENOMIC DNA]</scope>
    <source>
        <strain evidence="3">PRA3</strain>
    </source>
</reference>
<gene>
    <name evidence="3" type="ORF">ID47_06125</name>
</gene>
<dbReference type="PANTHER" id="PTHR12901">
    <property type="entry name" value="SPERM PROTEIN HOMOLOG"/>
    <property type="match status" value="1"/>
</dbReference>
<keyword evidence="4" id="KW-1185">Reference proteome</keyword>
<name>A0A077AWL7_9PROT</name>
<proteinExistence type="inferred from homology"/>
<accession>A0A077AWL7</accession>
<sequence length="142" mass="16827">MPTHAEKKILPYTPEQLFDLIADVAHYPEFLPWVDSANTYDHHDDSFTADVMIGYKIFTYPYKCRVHLVPKERIDIEYLTGPFHYLNNHWILKPLTEKLTEIDFYIDFEFNNPMLQSLLTPVFSEAVKRMIHAFEKRAAAIY</sequence>
<comment type="similarity">
    <text evidence="1">Belongs to the ribosome association toxin RatA family.</text>
</comment>
<dbReference type="AlphaFoldDB" id="A0A077AWL7"/>
<evidence type="ECO:0000256" key="1">
    <source>
        <dbReference type="ARBA" id="ARBA00008918"/>
    </source>
</evidence>
<dbReference type="Pfam" id="PF03364">
    <property type="entry name" value="Polyketide_cyc"/>
    <property type="match status" value="1"/>
</dbReference>
<dbReference type="STRING" id="91604.ID47_06125"/>
<dbReference type="EMBL" id="CP008941">
    <property type="protein sequence ID" value="AIK96404.1"/>
    <property type="molecule type" value="Genomic_DNA"/>
</dbReference>
<dbReference type="GO" id="GO:0045333">
    <property type="term" value="P:cellular respiration"/>
    <property type="evidence" value="ECO:0007669"/>
    <property type="project" value="InterPro"/>
</dbReference>
<dbReference type="InterPro" id="IPR044996">
    <property type="entry name" value="COQ10-like"/>
</dbReference>
<dbReference type="InterPro" id="IPR005031">
    <property type="entry name" value="COQ10_START"/>
</dbReference>
<dbReference type="CDD" id="cd07813">
    <property type="entry name" value="COQ10p_like"/>
    <property type="match status" value="1"/>
</dbReference>